<feature type="domain" description="PAS" evidence="16">
    <location>
        <begin position="352"/>
        <end position="406"/>
    </location>
</feature>
<proteinExistence type="predicted"/>
<organism evidence="17">
    <name type="scientific">uncultured delta proteobacterium</name>
    <dbReference type="NCBI Taxonomy" id="34034"/>
    <lineage>
        <taxon>Bacteria</taxon>
        <taxon>Deltaproteobacteria</taxon>
        <taxon>environmental samples</taxon>
    </lineage>
</organism>
<dbReference type="SMART" id="SM00387">
    <property type="entry name" value="HATPase_c"/>
    <property type="match status" value="1"/>
</dbReference>
<keyword evidence="3 11" id="KW-0597">Phosphoprotein</keyword>
<dbReference type="FunFam" id="3.30.565.10:FF:000010">
    <property type="entry name" value="Sensor histidine kinase RcsC"/>
    <property type="match status" value="1"/>
</dbReference>
<dbReference type="InterPro" id="IPR036097">
    <property type="entry name" value="HisK_dim/P_sf"/>
</dbReference>
<dbReference type="GO" id="GO:0000155">
    <property type="term" value="F:phosphorelay sensor kinase activity"/>
    <property type="evidence" value="ECO:0007669"/>
    <property type="project" value="InterPro"/>
</dbReference>
<dbReference type="Pfam" id="PF00512">
    <property type="entry name" value="HisKA"/>
    <property type="match status" value="1"/>
</dbReference>
<keyword evidence="4 17" id="KW-0808">Transferase</keyword>
<dbReference type="CDD" id="cd00082">
    <property type="entry name" value="HisKA"/>
    <property type="match status" value="1"/>
</dbReference>
<keyword evidence="5" id="KW-0547">Nucleotide-binding</keyword>
<dbReference type="Gene3D" id="3.30.565.10">
    <property type="entry name" value="Histidine kinase-like ATPase, C-terminal domain"/>
    <property type="match status" value="1"/>
</dbReference>
<keyword evidence="13" id="KW-1133">Transmembrane helix</keyword>
<dbReference type="SMART" id="SM00388">
    <property type="entry name" value="HisKA"/>
    <property type="match status" value="1"/>
</dbReference>
<dbReference type="Gene3D" id="3.40.50.2300">
    <property type="match status" value="1"/>
</dbReference>
<evidence type="ECO:0000256" key="12">
    <source>
        <dbReference type="SAM" id="Coils"/>
    </source>
</evidence>
<dbReference type="InterPro" id="IPR036890">
    <property type="entry name" value="HATPase_C_sf"/>
</dbReference>
<dbReference type="EC" id="2.7.13.3" evidence="2"/>
<dbReference type="InterPro" id="IPR004358">
    <property type="entry name" value="Sig_transdc_His_kin-like_C"/>
</dbReference>
<evidence type="ECO:0000256" key="11">
    <source>
        <dbReference type="PROSITE-ProRule" id="PRU00169"/>
    </source>
</evidence>
<dbReference type="InterPro" id="IPR003594">
    <property type="entry name" value="HATPase_dom"/>
</dbReference>
<dbReference type="Pfam" id="PF00072">
    <property type="entry name" value="Response_reg"/>
    <property type="match status" value="1"/>
</dbReference>
<dbReference type="CDD" id="cd17546">
    <property type="entry name" value="REC_hyHK_CKI1_RcsC-like"/>
    <property type="match status" value="1"/>
</dbReference>
<comment type="catalytic activity">
    <reaction evidence="1">
        <text>ATP + protein L-histidine = ADP + protein N-phospho-L-histidine.</text>
        <dbReference type="EC" id="2.7.13.3"/>
    </reaction>
</comment>
<dbReference type="PRINTS" id="PR00344">
    <property type="entry name" value="BCTRLSENSOR"/>
</dbReference>
<dbReference type="FunFam" id="1.10.287.130:FF:000002">
    <property type="entry name" value="Two-component osmosensing histidine kinase"/>
    <property type="match status" value="1"/>
</dbReference>
<comment type="subunit">
    <text evidence="9">At low DSF concentrations, interacts with RpfF.</text>
</comment>
<protein>
    <recommendedName>
        <fullName evidence="10">Sensory/regulatory protein RpfC</fullName>
        <ecNumber evidence="2">2.7.13.3</ecNumber>
    </recommendedName>
</protein>
<dbReference type="SUPFAM" id="SSF47384">
    <property type="entry name" value="Homodimeric domain of signal transducing histidine kinase"/>
    <property type="match status" value="1"/>
</dbReference>
<dbReference type="InterPro" id="IPR000014">
    <property type="entry name" value="PAS"/>
</dbReference>
<evidence type="ECO:0000256" key="10">
    <source>
        <dbReference type="ARBA" id="ARBA00068150"/>
    </source>
</evidence>
<sequence>MKKGLFSSGGKFFLVFTVAAIVASVAAIGILAYSQMYGQRRAMAAEGNSYISTQVAAAMALWLNDQVQLADVLASAPEIIEYCESPLDGEKRAAAKAYLERSHKVLPYFTLINVMYYLQEGEDAITLTVGGSRRHILNGYSLVDSISDKSVGVGGFSFSYIKAIAEGSYAFISEAKPNAIPGLPPIYMVAVPVRNGQGQLLAALGFGVKLDHFNRQFITNFQMGRTGRVEIIDNRGLFMGTPEHAKILTEKARAEGEAIRANLDPHKSVSFTLSLDSGTYDYAASPVWTPHDMATSWWVLFRRNSSELHAELGGARDWLLLVCSVAALFMILMAVRSSRAALREEQERAKRKESELKKVFVDAAPYAVMLTGPDWGIIDVNPAAVTLFEYREDELLGRSLDELILPLNGLFSELAAARPSGECTGRAKSGRLLIFIYDFCALGSGQNLVFFRDETELEAHRKKTVELSENLAASLKESERLRVEAERANSAKTEFLANMSHEIRTPMNAIIGMAHLLLQQELEDKQRGYAEKIQTAGKLLLGVINSVLDFSKIEAGKMTVESVLFDLSNVLERIRSIFQQPFKDKNIHFEVYCDPEVPRNLVGDPLRLEQVISNLASNALKFTEKGSVTLNVFLLSKTASSLLLQFQVKDTGIGMTEEESRKLFKAFSQADTSTTRKYGGTGLGLVIAKLLVELMGGEIALESTPGRGTTFSFSARFGLWDGEGTGEAPPAHKPDLEVLAGKRVLLVEDNPINQDVASELLLGVGIIVIKADNGRIAVDILSKPHHGFDLVLMDVQMPVMDGHEATRRAREYPHNAGLPIIAMTAHAMVSERERCLAAGMNDHLSKPIEVDTLYATLERWFARPGGKPLSGGSA</sequence>
<evidence type="ECO:0000256" key="3">
    <source>
        <dbReference type="ARBA" id="ARBA00022553"/>
    </source>
</evidence>
<evidence type="ECO:0000256" key="4">
    <source>
        <dbReference type="ARBA" id="ARBA00022679"/>
    </source>
</evidence>
<evidence type="ECO:0000256" key="9">
    <source>
        <dbReference type="ARBA" id="ARBA00064003"/>
    </source>
</evidence>
<dbReference type="SMART" id="SM00448">
    <property type="entry name" value="REC"/>
    <property type="match status" value="1"/>
</dbReference>
<evidence type="ECO:0000259" key="14">
    <source>
        <dbReference type="PROSITE" id="PS50109"/>
    </source>
</evidence>
<evidence type="ECO:0000259" key="15">
    <source>
        <dbReference type="PROSITE" id="PS50110"/>
    </source>
</evidence>
<dbReference type="InterPro" id="IPR003661">
    <property type="entry name" value="HisK_dim/P_dom"/>
</dbReference>
<dbReference type="InterPro" id="IPR001789">
    <property type="entry name" value="Sig_transdc_resp-reg_receiver"/>
</dbReference>
<feature type="transmembrane region" description="Helical" evidence="13">
    <location>
        <begin position="12"/>
        <end position="33"/>
    </location>
</feature>
<dbReference type="SUPFAM" id="SSF55785">
    <property type="entry name" value="PYP-like sensor domain (PAS domain)"/>
    <property type="match status" value="1"/>
</dbReference>
<keyword evidence="12" id="KW-0175">Coiled coil</keyword>
<dbReference type="SUPFAM" id="SSF55874">
    <property type="entry name" value="ATPase domain of HSP90 chaperone/DNA topoisomerase II/histidine kinase"/>
    <property type="match status" value="1"/>
</dbReference>
<evidence type="ECO:0000256" key="6">
    <source>
        <dbReference type="ARBA" id="ARBA00022777"/>
    </source>
</evidence>
<dbReference type="SMART" id="SM00091">
    <property type="entry name" value="PAS"/>
    <property type="match status" value="1"/>
</dbReference>
<keyword evidence="13" id="KW-0812">Transmembrane</keyword>
<dbReference type="PANTHER" id="PTHR45339:SF1">
    <property type="entry name" value="HYBRID SIGNAL TRANSDUCTION HISTIDINE KINASE J"/>
    <property type="match status" value="1"/>
</dbReference>
<keyword evidence="8" id="KW-0902">Two-component regulatory system</keyword>
<feature type="modified residue" description="4-aspartylphosphate" evidence="11">
    <location>
        <position position="794"/>
    </location>
</feature>
<dbReference type="Pfam" id="PF13188">
    <property type="entry name" value="PAS_8"/>
    <property type="match status" value="1"/>
</dbReference>
<keyword evidence="6 17" id="KW-0418">Kinase</keyword>
<dbReference type="InterPro" id="IPR005467">
    <property type="entry name" value="His_kinase_dom"/>
</dbReference>
<feature type="coiled-coil region" evidence="12">
    <location>
        <begin position="332"/>
        <end position="362"/>
    </location>
</feature>
<keyword evidence="13" id="KW-0472">Membrane</keyword>
<feature type="domain" description="Response regulatory" evidence="15">
    <location>
        <begin position="743"/>
        <end position="861"/>
    </location>
</feature>
<dbReference type="GO" id="GO:0005524">
    <property type="term" value="F:ATP binding"/>
    <property type="evidence" value="ECO:0007669"/>
    <property type="project" value="UniProtKB-KW"/>
</dbReference>
<reference evidence="17" key="1">
    <citation type="submission" date="2016-04" db="EMBL/GenBank/DDBJ databases">
        <authorList>
            <person name="Evans L.H."/>
            <person name="Alamgir A."/>
            <person name="Owens N."/>
            <person name="Weber N.D."/>
            <person name="Virtaneva K."/>
            <person name="Barbian K."/>
            <person name="Babar A."/>
            <person name="Rosenke K."/>
        </authorList>
    </citation>
    <scope>NUCLEOTIDE SEQUENCE</scope>
    <source>
        <strain evidence="17">86</strain>
    </source>
</reference>
<dbReference type="PROSITE" id="PS50110">
    <property type="entry name" value="RESPONSE_REGULATORY"/>
    <property type="match status" value="1"/>
</dbReference>
<evidence type="ECO:0000256" key="2">
    <source>
        <dbReference type="ARBA" id="ARBA00012438"/>
    </source>
</evidence>
<dbReference type="SUPFAM" id="SSF52172">
    <property type="entry name" value="CheY-like"/>
    <property type="match status" value="1"/>
</dbReference>
<dbReference type="InterPro" id="IPR035965">
    <property type="entry name" value="PAS-like_dom_sf"/>
</dbReference>
<evidence type="ECO:0000256" key="5">
    <source>
        <dbReference type="ARBA" id="ARBA00022741"/>
    </source>
</evidence>
<evidence type="ECO:0000256" key="7">
    <source>
        <dbReference type="ARBA" id="ARBA00022840"/>
    </source>
</evidence>
<dbReference type="InterPro" id="IPR011006">
    <property type="entry name" value="CheY-like_superfamily"/>
</dbReference>
<gene>
    <name evidence="17" type="ORF">KL86DPRO_11729</name>
</gene>
<dbReference type="CDD" id="cd16922">
    <property type="entry name" value="HATPase_EvgS-ArcB-TorS-like"/>
    <property type="match status" value="1"/>
</dbReference>
<evidence type="ECO:0000259" key="16">
    <source>
        <dbReference type="PROSITE" id="PS50112"/>
    </source>
</evidence>
<evidence type="ECO:0000313" key="17">
    <source>
        <dbReference type="EMBL" id="SBW00133.1"/>
    </source>
</evidence>
<dbReference type="Gene3D" id="3.30.450.20">
    <property type="entry name" value="PAS domain"/>
    <property type="match status" value="1"/>
</dbReference>
<dbReference type="PROSITE" id="PS50112">
    <property type="entry name" value="PAS"/>
    <property type="match status" value="1"/>
</dbReference>
<evidence type="ECO:0000256" key="1">
    <source>
        <dbReference type="ARBA" id="ARBA00000085"/>
    </source>
</evidence>
<dbReference type="AlphaFoldDB" id="A0A212JL12"/>
<evidence type="ECO:0000256" key="13">
    <source>
        <dbReference type="SAM" id="Phobius"/>
    </source>
</evidence>
<keyword evidence="7" id="KW-0067">ATP-binding</keyword>
<dbReference type="EMBL" id="FLUQ01000001">
    <property type="protein sequence ID" value="SBW00133.1"/>
    <property type="molecule type" value="Genomic_DNA"/>
</dbReference>
<accession>A0A212JL12</accession>
<dbReference type="PANTHER" id="PTHR45339">
    <property type="entry name" value="HYBRID SIGNAL TRANSDUCTION HISTIDINE KINASE J"/>
    <property type="match status" value="1"/>
</dbReference>
<dbReference type="PROSITE" id="PS50109">
    <property type="entry name" value="HIS_KIN"/>
    <property type="match status" value="1"/>
</dbReference>
<feature type="domain" description="Histidine kinase" evidence="14">
    <location>
        <begin position="498"/>
        <end position="719"/>
    </location>
</feature>
<dbReference type="CDD" id="cd00130">
    <property type="entry name" value="PAS"/>
    <property type="match status" value="1"/>
</dbReference>
<name>A0A212JL12_9DELT</name>
<dbReference type="Gene3D" id="1.10.287.130">
    <property type="match status" value="1"/>
</dbReference>
<evidence type="ECO:0000256" key="8">
    <source>
        <dbReference type="ARBA" id="ARBA00023012"/>
    </source>
</evidence>
<dbReference type="Pfam" id="PF02518">
    <property type="entry name" value="HATPase_c"/>
    <property type="match status" value="1"/>
</dbReference>